<protein>
    <submittedName>
        <fullName evidence="2">Uncharacterized protein</fullName>
    </submittedName>
</protein>
<dbReference type="InterPro" id="IPR011990">
    <property type="entry name" value="TPR-like_helical_dom_sf"/>
</dbReference>
<dbReference type="InParanoid" id="D6TC91"/>
<dbReference type="STRING" id="485913.Krac_11497"/>
<dbReference type="SUPFAM" id="SSF48452">
    <property type="entry name" value="TPR-like"/>
    <property type="match status" value="1"/>
</dbReference>
<evidence type="ECO:0000256" key="1">
    <source>
        <dbReference type="SAM" id="MobiDB-lite"/>
    </source>
</evidence>
<sequence>MKVSCPESSCQAENDARAQECRRCGTPLQSYVRLLQYPAQLFNAGLLKARNGSFEQARDLFAAVVYWCPKDIEARNALALACFELHDLMEAQHQWKQVLAQSPTNVLALQGIKYIEAEHPWDDVLPGSTSSPPPSVATQMPVPRSGKKGLFHKRKSPQRRDRRG</sequence>
<keyword evidence="3" id="KW-1185">Reference proteome</keyword>
<evidence type="ECO:0000313" key="3">
    <source>
        <dbReference type="Proteomes" id="UP000004508"/>
    </source>
</evidence>
<dbReference type="eggNOG" id="ENOG5034AVM">
    <property type="taxonomic scope" value="Bacteria"/>
</dbReference>
<comment type="caution">
    <text evidence="2">The sequence shown here is derived from an EMBL/GenBank/DDBJ whole genome shotgun (WGS) entry which is preliminary data.</text>
</comment>
<feature type="region of interest" description="Disordered" evidence="1">
    <location>
        <begin position="123"/>
        <end position="164"/>
    </location>
</feature>
<organism evidence="2 3">
    <name type="scientific">Ktedonobacter racemifer DSM 44963</name>
    <dbReference type="NCBI Taxonomy" id="485913"/>
    <lineage>
        <taxon>Bacteria</taxon>
        <taxon>Bacillati</taxon>
        <taxon>Chloroflexota</taxon>
        <taxon>Ktedonobacteria</taxon>
        <taxon>Ktedonobacterales</taxon>
        <taxon>Ktedonobacteraceae</taxon>
        <taxon>Ktedonobacter</taxon>
    </lineage>
</organism>
<accession>D6TC91</accession>
<dbReference type="Proteomes" id="UP000004508">
    <property type="component" value="Unassembled WGS sequence"/>
</dbReference>
<reference evidence="2 3" key="1">
    <citation type="journal article" date="2011" name="Stand. Genomic Sci.">
        <title>Non-contiguous finished genome sequence and contextual data of the filamentous soil bacterium Ktedonobacter racemifer type strain (SOSP1-21).</title>
        <authorList>
            <person name="Chang Y.J."/>
            <person name="Land M."/>
            <person name="Hauser L."/>
            <person name="Chertkov O."/>
            <person name="Del Rio T.G."/>
            <person name="Nolan M."/>
            <person name="Copeland A."/>
            <person name="Tice H."/>
            <person name="Cheng J.F."/>
            <person name="Lucas S."/>
            <person name="Han C."/>
            <person name="Goodwin L."/>
            <person name="Pitluck S."/>
            <person name="Ivanova N."/>
            <person name="Ovchinikova G."/>
            <person name="Pati A."/>
            <person name="Chen A."/>
            <person name="Palaniappan K."/>
            <person name="Mavromatis K."/>
            <person name="Liolios K."/>
            <person name="Brettin T."/>
            <person name="Fiebig A."/>
            <person name="Rohde M."/>
            <person name="Abt B."/>
            <person name="Goker M."/>
            <person name="Detter J.C."/>
            <person name="Woyke T."/>
            <person name="Bristow J."/>
            <person name="Eisen J.A."/>
            <person name="Markowitz V."/>
            <person name="Hugenholtz P."/>
            <person name="Kyrpides N.C."/>
            <person name="Klenk H.P."/>
            <person name="Lapidus A."/>
        </authorList>
    </citation>
    <scope>NUCLEOTIDE SEQUENCE [LARGE SCALE GENOMIC DNA]</scope>
    <source>
        <strain evidence="3">DSM 44963</strain>
    </source>
</reference>
<evidence type="ECO:0000313" key="2">
    <source>
        <dbReference type="EMBL" id="EFH89908.1"/>
    </source>
</evidence>
<dbReference type="AlphaFoldDB" id="D6TC91"/>
<dbReference type="Gene3D" id="1.25.40.10">
    <property type="entry name" value="Tetratricopeptide repeat domain"/>
    <property type="match status" value="1"/>
</dbReference>
<gene>
    <name evidence="2" type="ORF">Krac_11497</name>
</gene>
<dbReference type="OrthoDB" id="3480643at2"/>
<proteinExistence type="predicted"/>
<name>D6TC91_KTERA</name>
<dbReference type="EMBL" id="ADVG01000001">
    <property type="protein sequence ID" value="EFH89908.1"/>
    <property type="molecule type" value="Genomic_DNA"/>
</dbReference>
<dbReference type="RefSeq" id="WP_007906859.1">
    <property type="nucleotide sequence ID" value="NZ_ADVG01000001.1"/>
</dbReference>
<feature type="compositionally biased region" description="Basic residues" evidence="1">
    <location>
        <begin position="145"/>
        <end position="164"/>
    </location>
</feature>